<organism evidence="2 3">
    <name type="scientific">Candidatus Shapirobacteria bacterium CG2_30_35_20</name>
    <dbReference type="NCBI Taxonomy" id="1805376"/>
    <lineage>
        <taxon>Bacteria</taxon>
        <taxon>Candidatus Shapironibacteriota</taxon>
    </lineage>
</organism>
<keyword evidence="1" id="KW-1133">Transmembrane helix</keyword>
<dbReference type="EMBL" id="MNZO01000045">
    <property type="protein sequence ID" value="OIP86682.1"/>
    <property type="molecule type" value="Genomic_DNA"/>
</dbReference>
<proteinExistence type="predicted"/>
<reference evidence="2 3" key="1">
    <citation type="journal article" date="2016" name="Environ. Microbiol.">
        <title>Genomic resolution of a cold subsurface aquifer community provides metabolic insights for novel microbes adapted to high CO concentrations.</title>
        <authorList>
            <person name="Probst A.J."/>
            <person name="Castelle C.J."/>
            <person name="Singh A."/>
            <person name="Brown C.T."/>
            <person name="Anantharaman K."/>
            <person name="Sharon I."/>
            <person name="Hug L.A."/>
            <person name="Burstein D."/>
            <person name="Emerson J.B."/>
            <person name="Thomas B.C."/>
            <person name="Banfield J.F."/>
        </authorList>
    </citation>
    <scope>NUCLEOTIDE SEQUENCE [LARGE SCALE GENOMIC DNA]</scope>
    <source>
        <strain evidence="2">CG2_30_35_20</strain>
    </source>
</reference>
<accession>A0A1J5HY14</accession>
<keyword evidence="1" id="KW-0812">Transmembrane</keyword>
<feature type="transmembrane region" description="Helical" evidence="1">
    <location>
        <begin position="30"/>
        <end position="52"/>
    </location>
</feature>
<evidence type="ECO:0000256" key="1">
    <source>
        <dbReference type="SAM" id="Phobius"/>
    </source>
</evidence>
<dbReference type="AlphaFoldDB" id="A0A1J5HY14"/>
<sequence>MSTKKEISLLPDESNSHSFFARTIRYLTTIGRYIIVFTELIVISAFISRFWLDRQNSDLSEVLRQQKAILESTTEFEKEFLSLQSRLKYIDIQYKNQPNYIINLKSIVSSLPPDVFLQNMTIAKTSAQLSLYSYREDSLVNMMVNFSLNPKVDTVDIRKIEKKSKDSKYYVDILLNFKSKSAQSSV</sequence>
<protein>
    <recommendedName>
        <fullName evidence="4">Fimbrial assembly protein</fullName>
    </recommendedName>
</protein>
<evidence type="ECO:0000313" key="2">
    <source>
        <dbReference type="EMBL" id="OIP86682.1"/>
    </source>
</evidence>
<name>A0A1J5HY14_9BACT</name>
<evidence type="ECO:0000313" key="3">
    <source>
        <dbReference type="Proteomes" id="UP000182344"/>
    </source>
</evidence>
<dbReference type="STRING" id="1805376.AUK05_03045"/>
<comment type="caution">
    <text evidence="2">The sequence shown here is derived from an EMBL/GenBank/DDBJ whole genome shotgun (WGS) entry which is preliminary data.</text>
</comment>
<dbReference type="InterPro" id="IPR007813">
    <property type="entry name" value="PilN"/>
</dbReference>
<gene>
    <name evidence="2" type="ORF">AUK05_03045</name>
</gene>
<dbReference type="Proteomes" id="UP000182344">
    <property type="component" value="Unassembled WGS sequence"/>
</dbReference>
<evidence type="ECO:0008006" key="4">
    <source>
        <dbReference type="Google" id="ProtNLM"/>
    </source>
</evidence>
<keyword evidence="1" id="KW-0472">Membrane</keyword>
<dbReference type="Pfam" id="PF05137">
    <property type="entry name" value="PilN"/>
    <property type="match status" value="1"/>
</dbReference>